<protein>
    <submittedName>
        <fullName evidence="1">Uncharacterized protein</fullName>
    </submittedName>
</protein>
<proteinExistence type="predicted"/>
<organism evidence="1 2">
    <name type="scientific">Streptomyces hazeniae</name>
    <dbReference type="NCBI Taxonomy" id="3075538"/>
    <lineage>
        <taxon>Bacteria</taxon>
        <taxon>Bacillati</taxon>
        <taxon>Actinomycetota</taxon>
        <taxon>Actinomycetes</taxon>
        <taxon>Kitasatosporales</taxon>
        <taxon>Streptomycetaceae</taxon>
        <taxon>Streptomyces</taxon>
    </lineage>
</organism>
<sequence length="255" mass="27591">MTTIVHQSPGPGFGLMPCCRRPPHEVPAADRITNDPAQATCPGTAGQCTCTVSYDCPHRCWHCKRSRVDGCESWCHIRPFDTATGDEEQQPAGAVGTEVCEAAEEWTAAKREAVAAAIRDRLRNTPSPPAGPLGGQIGNYGAPTEYDLADALLPLLRAEVTDAVRTVAATVAELSARLDALQAGEEPQHDEAAVCTPAQWIWLWNRAPLEKRLDVAARAMADGQRAHRCFLLDHDGQVEELRQARARLARGGGER</sequence>
<gene>
    <name evidence="1" type="ORF">RM572_00710</name>
</gene>
<accession>A0ABU2NJX3</accession>
<dbReference type="EMBL" id="JAVREQ010000001">
    <property type="protein sequence ID" value="MDT0377296.1"/>
    <property type="molecule type" value="Genomic_DNA"/>
</dbReference>
<evidence type="ECO:0000313" key="2">
    <source>
        <dbReference type="Proteomes" id="UP001183414"/>
    </source>
</evidence>
<keyword evidence="2" id="KW-1185">Reference proteome</keyword>
<comment type="caution">
    <text evidence="1">The sequence shown here is derived from an EMBL/GenBank/DDBJ whole genome shotgun (WGS) entry which is preliminary data.</text>
</comment>
<dbReference type="RefSeq" id="WP_311671300.1">
    <property type="nucleotide sequence ID" value="NZ_JAVREQ010000001.1"/>
</dbReference>
<name>A0ABU2NJX3_9ACTN</name>
<evidence type="ECO:0000313" key="1">
    <source>
        <dbReference type="EMBL" id="MDT0377296.1"/>
    </source>
</evidence>
<dbReference type="Proteomes" id="UP001183414">
    <property type="component" value="Unassembled WGS sequence"/>
</dbReference>
<reference evidence="2" key="1">
    <citation type="submission" date="2023-07" db="EMBL/GenBank/DDBJ databases">
        <title>30 novel species of actinomycetes from the DSMZ collection.</title>
        <authorList>
            <person name="Nouioui I."/>
        </authorList>
    </citation>
    <scope>NUCLEOTIDE SEQUENCE [LARGE SCALE GENOMIC DNA]</scope>
    <source>
        <strain evidence="2">DSM 42041</strain>
    </source>
</reference>